<comment type="caution">
    <text evidence="1">The sequence shown here is derived from an EMBL/GenBank/DDBJ whole genome shotgun (WGS) entry which is preliminary data.</text>
</comment>
<dbReference type="AlphaFoldDB" id="A0A8X6PGI3"/>
<accession>A0A8X6PGI3</accession>
<evidence type="ECO:0000313" key="2">
    <source>
        <dbReference type="Proteomes" id="UP000887013"/>
    </source>
</evidence>
<evidence type="ECO:0000313" key="1">
    <source>
        <dbReference type="EMBL" id="GFT63744.1"/>
    </source>
</evidence>
<name>A0A8X6PGI3_NEPPI</name>
<protein>
    <submittedName>
        <fullName evidence="1">Uncharacterized protein</fullName>
    </submittedName>
</protein>
<sequence length="96" mass="10987">MFGWGPPSGVYTSQKQEVDPRISQISGQWGVCYLPKQACQQFRLRKPQHARGFIINIQYHPGSKQSFCNHISCPSLSKILGQFLKYCMELLLSVRI</sequence>
<organism evidence="1 2">
    <name type="scientific">Nephila pilipes</name>
    <name type="common">Giant wood spider</name>
    <name type="synonym">Nephila maculata</name>
    <dbReference type="NCBI Taxonomy" id="299642"/>
    <lineage>
        <taxon>Eukaryota</taxon>
        <taxon>Metazoa</taxon>
        <taxon>Ecdysozoa</taxon>
        <taxon>Arthropoda</taxon>
        <taxon>Chelicerata</taxon>
        <taxon>Arachnida</taxon>
        <taxon>Araneae</taxon>
        <taxon>Araneomorphae</taxon>
        <taxon>Entelegynae</taxon>
        <taxon>Araneoidea</taxon>
        <taxon>Nephilidae</taxon>
        <taxon>Nephila</taxon>
    </lineage>
</organism>
<gene>
    <name evidence="1" type="ORF">NPIL_246691</name>
</gene>
<proteinExistence type="predicted"/>
<reference evidence="1" key="1">
    <citation type="submission" date="2020-08" db="EMBL/GenBank/DDBJ databases">
        <title>Multicomponent nature underlies the extraordinary mechanical properties of spider dragline silk.</title>
        <authorList>
            <person name="Kono N."/>
            <person name="Nakamura H."/>
            <person name="Mori M."/>
            <person name="Yoshida Y."/>
            <person name="Ohtoshi R."/>
            <person name="Malay A.D."/>
            <person name="Moran D.A.P."/>
            <person name="Tomita M."/>
            <person name="Numata K."/>
            <person name="Arakawa K."/>
        </authorList>
    </citation>
    <scope>NUCLEOTIDE SEQUENCE</scope>
</reference>
<keyword evidence="2" id="KW-1185">Reference proteome</keyword>
<dbReference type="Proteomes" id="UP000887013">
    <property type="component" value="Unassembled WGS sequence"/>
</dbReference>
<dbReference type="EMBL" id="BMAW01019510">
    <property type="protein sequence ID" value="GFT63744.1"/>
    <property type="molecule type" value="Genomic_DNA"/>
</dbReference>